<proteinExistence type="inferred from homology"/>
<dbReference type="NCBIfam" id="NF005589">
    <property type="entry name" value="PRK07314.1"/>
    <property type="match status" value="1"/>
</dbReference>
<dbReference type="Gene3D" id="3.40.47.10">
    <property type="match status" value="1"/>
</dbReference>
<dbReference type="FunFam" id="3.40.47.10:FF:000029">
    <property type="entry name" value="3-oxoacyl-[acyl-carrier-protein] synthase 1"/>
    <property type="match status" value="1"/>
</dbReference>
<keyword evidence="2 3" id="KW-0808">Transferase</keyword>
<dbReference type="CDD" id="cd00834">
    <property type="entry name" value="KAS_I_II"/>
    <property type="match status" value="1"/>
</dbReference>
<dbReference type="GO" id="GO:0004315">
    <property type="term" value="F:3-oxoacyl-[acyl-carrier-protein] synthase activity"/>
    <property type="evidence" value="ECO:0007669"/>
    <property type="project" value="TreeGrafter"/>
</dbReference>
<gene>
    <name evidence="5" type="ORF">K3T81_12375</name>
</gene>
<evidence type="ECO:0000256" key="2">
    <source>
        <dbReference type="ARBA" id="ARBA00022679"/>
    </source>
</evidence>
<dbReference type="InterPro" id="IPR016039">
    <property type="entry name" value="Thiolase-like"/>
</dbReference>
<reference evidence="5 6" key="1">
    <citation type="journal article" date="2022" name="Evol. Bioinform. Online">
        <title>Draft Genome Sequence of Oceanobacillus jordanicus Strain GSFE11, a Halotolerant Plant Growth-Promoting Bacterial Endophyte Isolated From the Jordan Valley.</title>
        <authorList>
            <person name="Alhindi T."/>
            <person name="Albdaiwi R."/>
        </authorList>
    </citation>
    <scope>NUCLEOTIDE SEQUENCE [LARGE SCALE GENOMIC DNA]</scope>
    <source>
        <strain evidence="5 6">GSFE11</strain>
    </source>
</reference>
<accession>A0AAW5B983</accession>
<organism evidence="5 6">
    <name type="scientific">Oceanobacillus jordanicus</name>
    <dbReference type="NCBI Taxonomy" id="2867266"/>
    <lineage>
        <taxon>Bacteria</taxon>
        <taxon>Bacillati</taxon>
        <taxon>Bacillota</taxon>
        <taxon>Bacilli</taxon>
        <taxon>Bacillales</taxon>
        <taxon>Bacillaceae</taxon>
        <taxon>Oceanobacillus</taxon>
    </lineage>
</organism>
<evidence type="ECO:0000259" key="4">
    <source>
        <dbReference type="PROSITE" id="PS52004"/>
    </source>
</evidence>
<dbReference type="Proteomes" id="UP001199631">
    <property type="component" value="Unassembled WGS sequence"/>
</dbReference>
<evidence type="ECO:0000313" key="6">
    <source>
        <dbReference type="Proteomes" id="UP001199631"/>
    </source>
</evidence>
<evidence type="ECO:0000256" key="3">
    <source>
        <dbReference type="RuleBase" id="RU003694"/>
    </source>
</evidence>
<evidence type="ECO:0000256" key="1">
    <source>
        <dbReference type="ARBA" id="ARBA00008467"/>
    </source>
</evidence>
<comment type="similarity">
    <text evidence="1 3">Belongs to the thiolase-like superfamily. Beta-ketoacyl-ACP synthases family.</text>
</comment>
<sequence>MNESMPIAVTGMGTVSPYGVGLSTFWDNLIANKSAVKEVEDEQLHQWAPVGARVQDFNPAEYLPKKLVKNTDRFTQLALIAATEALSNAGILGEDGETIAPSIDPERIGTSIGSAFGGIQSLEEGSEKLATGKASRVGPRLISKCIPNAAAATIAKHYGLRGPSSTHVTACAASAHAIGESTFWFWRDDVDFVLAGGADCLWSPVFLSGLRDMGALATEGPEDKTTWSRPFDQDRTGMLMGEGSALFVLEPLEKAKARGAHIHAILGGYGSSNDAYHDTAPHPDGTGAALAMKRALRSANLGPTDIEYVNAHATSTKVGDIAETKALQSLFGKQLDAIPVSSIKGAVGHLLGAAGAIESIASIKAMETGIIPPTLHCKNRDELAPMDVVPNQSRKQQIKTVLSNSFGFGGQNGTLIWKAYNAEEQG</sequence>
<dbReference type="GO" id="GO:0006633">
    <property type="term" value="P:fatty acid biosynthetic process"/>
    <property type="evidence" value="ECO:0007669"/>
    <property type="project" value="TreeGrafter"/>
</dbReference>
<dbReference type="AlphaFoldDB" id="A0AAW5B983"/>
<dbReference type="SUPFAM" id="SSF53901">
    <property type="entry name" value="Thiolase-like"/>
    <property type="match status" value="2"/>
</dbReference>
<dbReference type="PANTHER" id="PTHR11712">
    <property type="entry name" value="POLYKETIDE SYNTHASE-RELATED"/>
    <property type="match status" value="1"/>
</dbReference>
<keyword evidence="6" id="KW-1185">Reference proteome</keyword>
<evidence type="ECO:0000313" key="5">
    <source>
        <dbReference type="EMBL" id="MCG3419952.1"/>
    </source>
</evidence>
<comment type="caution">
    <text evidence="5">The sequence shown here is derived from an EMBL/GenBank/DDBJ whole genome shotgun (WGS) entry which is preliminary data.</text>
</comment>
<dbReference type="Pfam" id="PF02801">
    <property type="entry name" value="Ketoacyl-synt_C"/>
    <property type="match status" value="1"/>
</dbReference>
<dbReference type="Pfam" id="PF00109">
    <property type="entry name" value="ketoacyl-synt"/>
    <property type="match status" value="1"/>
</dbReference>
<dbReference type="InterPro" id="IPR014030">
    <property type="entry name" value="Ketoacyl_synth_N"/>
</dbReference>
<name>A0AAW5B983_9BACI</name>
<protein>
    <submittedName>
        <fullName evidence="5">Beta-ketoacyl-[acyl-carrier-protein] synthase family protein</fullName>
    </submittedName>
</protein>
<dbReference type="RefSeq" id="WP_238020377.1">
    <property type="nucleotide sequence ID" value="NZ_JAIFZM010000010.1"/>
</dbReference>
<dbReference type="EMBL" id="JAIFZM010000010">
    <property type="protein sequence ID" value="MCG3419952.1"/>
    <property type="molecule type" value="Genomic_DNA"/>
</dbReference>
<dbReference type="PANTHER" id="PTHR11712:SF336">
    <property type="entry name" value="3-OXOACYL-[ACYL-CARRIER-PROTEIN] SYNTHASE, MITOCHONDRIAL"/>
    <property type="match status" value="1"/>
</dbReference>
<dbReference type="InterPro" id="IPR014031">
    <property type="entry name" value="Ketoacyl_synth_C"/>
</dbReference>
<dbReference type="InterPro" id="IPR000794">
    <property type="entry name" value="Beta-ketoacyl_synthase"/>
</dbReference>
<dbReference type="InterPro" id="IPR020841">
    <property type="entry name" value="PKS_Beta-ketoAc_synthase_dom"/>
</dbReference>
<dbReference type="PROSITE" id="PS52004">
    <property type="entry name" value="KS3_2"/>
    <property type="match status" value="1"/>
</dbReference>
<dbReference type="SMART" id="SM00825">
    <property type="entry name" value="PKS_KS"/>
    <property type="match status" value="1"/>
</dbReference>
<feature type="domain" description="Ketosynthase family 3 (KS3)" evidence="4">
    <location>
        <begin position="4"/>
        <end position="419"/>
    </location>
</feature>